<evidence type="ECO:0000313" key="10">
    <source>
        <dbReference type="EMBL" id="KAJ8039445.1"/>
    </source>
</evidence>
<feature type="domain" description="C2H2-type" evidence="9">
    <location>
        <begin position="32"/>
        <end position="62"/>
    </location>
</feature>
<evidence type="ECO:0000256" key="7">
    <source>
        <dbReference type="ARBA" id="ARBA00023242"/>
    </source>
</evidence>
<protein>
    <recommendedName>
        <fullName evidence="9">C2H2-type domain-containing protein</fullName>
    </recommendedName>
</protein>
<dbReference type="PROSITE" id="PS50157">
    <property type="entry name" value="ZINC_FINGER_C2H2_2"/>
    <property type="match status" value="2"/>
</dbReference>
<evidence type="ECO:0000256" key="5">
    <source>
        <dbReference type="ARBA" id="ARBA00023015"/>
    </source>
</evidence>
<feature type="domain" description="C2H2-type" evidence="9">
    <location>
        <begin position="81"/>
        <end position="103"/>
    </location>
</feature>
<dbReference type="InterPro" id="IPR051061">
    <property type="entry name" value="Zinc_finger_trans_reg"/>
</dbReference>
<dbReference type="PROSITE" id="PS00028">
    <property type="entry name" value="ZINC_FINGER_C2H2_1"/>
    <property type="match status" value="3"/>
</dbReference>
<comment type="caution">
    <text evidence="10">The sequence shown here is derived from an EMBL/GenBank/DDBJ whole genome shotgun (WGS) entry which is preliminary data.</text>
</comment>
<dbReference type="PANTHER" id="PTHR46179:SF13">
    <property type="entry name" value="C2H2-TYPE DOMAIN-CONTAINING PROTEIN"/>
    <property type="match status" value="1"/>
</dbReference>
<dbReference type="InterPro" id="IPR013087">
    <property type="entry name" value="Znf_C2H2_type"/>
</dbReference>
<comment type="subcellular location">
    <subcellularLocation>
        <location evidence="1">Nucleus</location>
    </subcellularLocation>
</comment>
<keyword evidence="4" id="KW-0862">Zinc</keyword>
<dbReference type="EMBL" id="JAIZAY010000007">
    <property type="protein sequence ID" value="KAJ8039445.1"/>
    <property type="molecule type" value="Genomic_DNA"/>
</dbReference>
<sequence length="323" mass="37403">MYQCKFCRYRTASVKLYISHYKLHSNLNNVLYPCGIDKCNKRFSGYAAFNCHLTREHQSERPRNCSAGSINTDYTRFKLKPKCDICQQSFNKIKPFQAHLRIHIKCNITTHCPYLECSSSFTSLSAFKTHLSRYHRIQSQAPITSIEANQERDNSLYQEDSVCNEEFEDGISESLDTQSLYNRNLALFYLNLQCKHHVPSSVLNVIISGIADIKDLDKTHLKEKIVTELSHSSFNTDARLLESLDKAFTADLFSQAHGENGVLKSDYLRNEFYKKEFNFVEPLSVLLGFDSRNVKRYCHYIPIKDTVKALFQDASVRNQYLKP</sequence>
<keyword evidence="7" id="KW-0539">Nucleus</keyword>
<dbReference type="OrthoDB" id="9995178at2759"/>
<dbReference type="GO" id="GO:0005634">
    <property type="term" value="C:nucleus"/>
    <property type="evidence" value="ECO:0007669"/>
    <property type="project" value="UniProtKB-SubCell"/>
</dbReference>
<dbReference type="Pfam" id="PF12874">
    <property type="entry name" value="zf-met"/>
    <property type="match status" value="1"/>
</dbReference>
<name>A0A9Q1C6R6_HOLLE</name>
<dbReference type="Gene3D" id="3.30.160.60">
    <property type="entry name" value="Classic Zinc Finger"/>
    <property type="match status" value="2"/>
</dbReference>
<evidence type="ECO:0000256" key="6">
    <source>
        <dbReference type="ARBA" id="ARBA00023163"/>
    </source>
</evidence>
<evidence type="ECO:0000256" key="3">
    <source>
        <dbReference type="ARBA" id="ARBA00022771"/>
    </source>
</evidence>
<organism evidence="10 11">
    <name type="scientific">Holothuria leucospilota</name>
    <name type="common">Black long sea cucumber</name>
    <name type="synonym">Mertensiothuria leucospilota</name>
    <dbReference type="NCBI Taxonomy" id="206669"/>
    <lineage>
        <taxon>Eukaryota</taxon>
        <taxon>Metazoa</taxon>
        <taxon>Echinodermata</taxon>
        <taxon>Eleutherozoa</taxon>
        <taxon>Echinozoa</taxon>
        <taxon>Holothuroidea</taxon>
        <taxon>Aspidochirotacea</taxon>
        <taxon>Aspidochirotida</taxon>
        <taxon>Holothuriidae</taxon>
        <taxon>Holothuria</taxon>
    </lineage>
</organism>
<dbReference type="AlphaFoldDB" id="A0A9Q1C6R6"/>
<dbReference type="GO" id="GO:0006357">
    <property type="term" value="P:regulation of transcription by RNA polymerase II"/>
    <property type="evidence" value="ECO:0007669"/>
    <property type="project" value="TreeGrafter"/>
</dbReference>
<reference evidence="10" key="1">
    <citation type="submission" date="2021-10" db="EMBL/GenBank/DDBJ databases">
        <title>Tropical sea cucumber genome reveals ecological adaptation and Cuvierian tubules defense mechanism.</title>
        <authorList>
            <person name="Chen T."/>
        </authorList>
    </citation>
    <scope>NUCLEOTIDE SEQUENCE</scope>
    <source>
        <strain evidence="10">Nanhai2018</strain>
        <tissue evidence="10">Muscle</tissue>
    </source>
</reference>
<evidence type="ECO:0000256" key="1">
    <source>
        <dbReference type="ARBA" id="ARBA00004123"/>
    </source>
</evidence>
<evidence type="ECO:0000256" key="8">
    <source>
        <dbReference type="PROSITE-ProRule" id="PRU00042"/>
    </source>
</evidence>
<evidence type="ECO:0000256" key="4">
    <source>
        <dbReference type="ARBA" id="ARBA00022833"/>
    </source>
</evidence>
<keyword evidence="5" id="KW-0805">Transcription regulation</keyword>
<gene>
    <name evidence="10" type="ORF">HOLleu_17167</name>
</gene>
<accession>A0A9Q1C6R6</accession>
<dbReference type="PANTHER" id="PTHR46179">
    <property type="entry name" value="ZINC FINGER PROTEIN"/>
    <property type="match status" value="1"/>
</dbReference>
<dbReference type="GO" id="GO:0008270">
    <property type="term" value="F:zinc ion binding"/>
    <property type="evidence" value="ECO:0007669"/>
    <property type="project" value="UniProtKB-KW"/>
</dbReference>
<keyword evidence="6" id="KW-0804">Transcription</keyword>
<keyword evidence="2" id="KW-0479">Metal-binding</keyword>
<proteinExistence type="predicted"/>
<dbReference type="Proteomes" id="UP001152320">
    <property type="component" value="Chromosome 7"/>
</dbReference>
<dbReference type="SMART" id="SM00355">
    <property type="entry name" value="ZnF_C2H2"/>
    <property type="match status" value="4"/>
</dbReference>
<evidence type="ECO:0000256" key="2">
    <source>
        <dbReference type="ARBA" id="ARBA00022723"/>
    </source>
</evidence>
<keyword evidence="11" id="KW-1185">Reference proteome</keyword>
<keyword evidence="3 8" id="KW-0863">Zinc-finger</keyword>
<evidence type="ECO:0000259" key="9">
    <source>
        <dbReference type="PROSITE" id="PS50157"/>
    </source>
</evidence>
<evidence type="ECO:0000313" key="11">
    <source>
        <dbReference type="Proteomes" id="UP001152320"/>
    </source>
</evidence>